<reference evidence="2" key="1">
    <citation type="submission" date="2018-11" db="EMBL/GenBank/DDBJ databases">
        <title>FDA dAtabase for Regulatory Grade micrObial Sequences (FDA-ARGOS): Supporting development and validation of Infectious Disease Dx tests.</title>
        <authorList>
            <person name="Goldberg B."/>
            <person name="Campos J."/>
            <person name="Tallon L."/>
            <person name="Sadzewicz L."/>
            <person name="Zhao X."/>
            <person name="Vavikolanu K."/>
            <person name="Mehta A."/>
            <person name="Aluvathingal J."/>
            <person name="Nadendla S."/>
            <person name="Geyer C."/>
            <person name="Nandy P."/>
            <person name="Yan Y."/>
            <person name="Sichtig H."/>
        </authorList>
    </citation>
    <scope>NUCLEOTIDE SEQUENCE [LARGE SCALE GENOMIC DNA]</scope>
    <source>
        <strain evidence="2">FDAARGOS_614</strain>
    </source>
</reference>
<evidence type="ECO:0000313" key="1">
    <source>
        <dbReference type="EMBL" id="AZG14763.1"/>
    </source>
</evidence>
<proteinExistence type="predicted"/>
<dbReference type="Proteomes" id="UP000270411">
    <property type="component" value="Chromosome 1"/>
</dbReference>
<dbReference type="OrthoDB" id="6993905at2"/>
<protein>
    <submittedName>
        <fullName evidence="1">Uncharacterized protein</fullName>
    </submittedName>
</protein>
<dbReference type="EMBL" id="CP033969">
    <property type="protein sequence ID" value="AZG14763.1"/>
    <property type="molecule type" value="Genomic_DNA"/>
</dbReference>
<dbReference type="RefSeq" id="WP_124684519.1">
    <property type="nucleotide sequence ID" value="NZ_CP033969.1"/>
</dbReference>
<name>A0A3G8H2I0_9BURK</name>
<dbReference type="KEGG" id="cpau:EHF44_15750"/>
<evidence type="ECO:0000313" key="2">
    <source>
        <dbReference type="Proteomes" id="UP000270411"/>
    </source>
</evidence>
<gene>
    <name evidence="1" type="ORF">EHF44_15750</name>
</gene>
<dbReference type="AlphaFoldDB" id="A0A3G8H2I0"/>
<organism evidence="1 2">
    <name type="scientific">Cupriavidus pauculus</name>
    <dbReference type="NCBI Taxonomy" id="82633"/>
    <lineage>
        <taxon>Bacteria</taxon>
        <taxon>Pseudomonadati</taxon>
        <taxon>Pseudomonadota</taxon>
        <taxon>Betaproteobacteria</taxon>
        <taxon>Burkholderiales</taxon>
        <taxon>Burkholderiaceae</taxon>
        <taxon>Cupriavidus</taxon>
    </lineage>
</organism>
<sequence length="257" mass="28657">MAGVVDELKALGGGLLKAVTGRQAYRLIILLQISNAFAGGKMQEVGNQPGQSQFVDGPGAVIFNVGGCRFSMTLARDDHVRFNDPEAIFYHSKTRWSKSRLPYLDQARMSAGYDWSFKKNSNLRDQWFGVMCDSIANFAWNGPKSSDEGDISPELSQIFEANSRKCPANLVDGRWTLTADEEDILFKEISGRDWNGFVAGYINMKDQRSLESVKFCVIHDENVIVGASEDSSPLNIDAKFFDRIVDLLYTVDFIAND</sequence>
<accession>A0A3G8H2I0</accession>